<accession>A0AAN9T656</accession>
<feature type="compositionally biased region" description="Basic and acidic residues" evidence="1">
    <location>
        <begin position="88"/>
        <end position="97"/>
    </location>
</feature>
<proteinExistence type="predicted"/>
<protein>
    <submittedName>
        <fullName evidence="2">Uncharacterized protein</fullName>
    </submittedName>
</protein>
<dbReference type="AlphaFoldDB" id="A0AAN9T656"/>
<organism evidence="2 3">
    <name type="scientific">Parthenolecanium corni</name>
    <dbReference type="NCBI Taxonomy" id="536013"/>
    <lineage>
        <taxon>Eukaryota</taxon>
        <taxon>Metazoa</taxon>
        <taxon>Ecdysozoa</taxon>
        <taxon>Arthropoda</taxon>
        <taxon>Hexapoda</taxon>
        <taxon>Insecta</taxon>
        <taxon>Pterygota</taxon>
        <taxon>Neoptera</taxon>
        <taxon>Paraneoptera</taxon>
        <taxon>Hemiptera</taxon>
        <taxon>Sternorrhyncha</taxon>
        <taxon>Coccoidea</taxon>
        <taxon>Coccidae</taxon>
        <taxon>Parthenolecanium</taxon>
    </lineage>
</organism>
<name>A0AAN9T656_9HEMI</name>
<comment type="caution">
    <text evidence="2">The sequence shown here is derived from an EMBL/GenBank/DDBJ whole genome shotgun (WGS) entry which is preliminary data.</text>
</comment>
<feature type="region of interest" description="Disordered" evidence="1">
    <location>
        <begin position="78"/>
        <end position="97"/>
    </location>
</feature>
<reference evidence="2 3" key="1">
    <citation type="submission" date="2024-03" db="EMBL/GenBank/DDBJ databases">
        <title>Adaptation during the transition from Ophiocordyceps entomopathogen to insect associate is accompanied by gene loss and intensified selection.</title>
        <authorList>
            <person name="Ward C.M."/>
            <person name="Onetto C.A."/>
            <person name="Borneman A.R."/>
        </authorList>
    </citation>
    <scope>NUCLEOTIDE SEQUENCE [LARGE SCALE GENOMIC DNA]</scope>
    <source>
        <strain evidence="2">AWRI1</strain>
        <tissue evidence="2">Single Adult Female</tissue>
    </source>
</reference>
<evidence type="ECO:0000313" key="3">
    <source>
        <dbReference type="Proteomes" id="UP001367676"/>
    </source>
</evidence>
<evidence type="ECO:0000256" key="1">
    <source>
        <dbReference type="SAM" id="MobiDB-lite"/>
    </source>
</evidence>
<keyword evidence="3" id="KW-1185">Reference proteome</keyword>
<gene>
    <name evidence="2" type="ORF">V9T40_014608</name>
</gene>
<dbReference type="EMBL" id="JBBCAQ010000038">
    <property type="protein sequence ID" value="KAK7572136.1"/>
    <property type="molecule type" value="Genomic_DNA"/>
</dbReference>
<dbReference type="Proteomes" id="UP001367676">
    <property type="component" value="Unassembled WGS sequence"/>
</dbReference>
<sequence length="97" mass="11330">MFCYNAGCYPCFDCGKVFRQNRLRCSKEPSDCGECLLGYKEDSYKTSHYHWCRLDVTRAEPRKTDNPDDSWTANVRANYQFSNPPPSYKEEDIPVRG</sequence>
<evidence type="ECO:0000313" key="2">
    <source>
        <dbReference type="EMBL" id="KAK7572136.1"/>
    </source>
</evidence>